<dbReference type="Pfam" id="PF05627">
    <property type="entry name" value="AvrRpt-cleavage"/>
    <property type="match status" value="1"/>
</dbReference>
<protein>
    <submittedName>
        <fullName evidence="2">RPM1-interacting protein 4</fullName>
    </submittedName>
</protein>
<dbReference type="EMBL" id="JBBWWR010000007">
    <property type="protein sequence ID" value="KAK8964562.1"/>
    <property type="molecule type" value="Genomic_DNA"/>
</dbReference>
<keyword evidence="3" id="KW-1185">Reference proteome</keyword>
<feature type="domain" description="RIN4 pathogenic type III effector avirulence factor Avr cleavage site" evidence="1">
    <location>
        <begin position="66"/>
        <end position="98"/>
    </location>
</feature>
<dbReference type="InterPro" id="IPR040387">
    <property type="entry name" value="RIN4/NOI4"/>
</dbReference>
<comment type="caution">
    <text evidence="2">The sequence shown here is derived from an EMBL/GenBank/DDBJ whole genome shotgun (WGS) entry which is preliminary data.</text>
</comment>
<name>A0ABR2MK49_9ASPA</name>
<proteinExistence type="predicted"/>
<dbReference type="PANTHER" id="PTHR33159:SF101">
    <property type="entry name" value="OS04G0379600 PROTEIN"/>
    <property type="match status" value="1"/>
</dbReference>
<evidence type="ECO:0000313" key="3">
    <source>
        <dbReference type="Proteomes" id="UP001412067"/>
    </source>
</evidence>
<reference evidence="2 3" key="1">
    <citation type="journal article" date="2022" name="Nat. Plants">
        <title>Genomes of leafy and leafless Platanthera orchids illuminate the evolution of mycoheterotrophy.</title>
        <authorList>
            <person name="Li M.H."/>
            <person name="Liu K.W."/>
            <person name="Li Z."/>
            <person name="Lu H.C."/>
            <person name="Ye Q.L."/>
            <person name="Zhang D."/>
            <person name="Wang J.Y."/>
            <person name="Li Y.F."/>
            <person name="Zhong Z.M."/>
            <person name="Liu X."/>
            <person name="Yu X."/>
            <person name="Liu D.K."/>
            <person name="Tu X.D."/>
            <person name="Liu B."/>
            <person name="Hao Y."/>
            <person name="Liao X.Y."/>
            <person name="Jiang Y.T."/>
            <person name="Sun W.H."/>
            <person name="Chen J."/>
            <person name="Chen Y.Q."/>
            <person name="Ai Y."/>
            <person name="Zhai J.W."/>
            <person name="Wu S.S."/>
            <person name="Zhou Z."/>
            <person name="Hsiao Y.Y."/>
            <person name="Wu W.L."/>
            <person name="Chen Y.Y."/>
            <person name="Lin Y.F."/>
            <person name="Hsu J.L."/>
            <person name="Li C.Y."/>
            <person name="Wang Z.W."/>
            <person name="Zhao X."/>
            <person name="Zhong W.Y."/>
            <person name="Ma X.K."/>
            <person name="Ma L."/>
            <person name="Huang J."/>
            <person name="Chen G.Z."/>
            <person name="Huang M.Z."/>
            <person name="Huang L."/>
            <person name="Peng D.H."/>
            <person name="Luo Y.B."/>
            <person name="Zou S.Q."/>
            <person name="Chen S.P."/>
            <person name="Lan S."/>
            <person name="Tsai W.C."/>
            <person name="Van de Peer Y."/>
            <person name="Liu Z.J."/>
        </authorList>
    </citation>
    <scope>NUCLEOTIDE SEQUENCE [LARGE SCALE GENOMIC DNA]</scope>
    <source>
        <strain evidence="2">Lor288</strain>
    </source>
</reference>
<gene>
    <name evidence="2" type="primary">RIN4</name>
    <name evidence="2" type="ORF">KSP40_PGU016720</name>
</gene>
<evidence type="ECO:0000259" key="1">
    <source>
        <dbReference type="Pfam" id="PF05627"/>
    </source>
</evidence>
<evidence type="ECO:0000313" key="2">
    <source>
        <dbReference type="EMBL" id="KAK8964562.1"/>
    </source>
</evidence>
<organism evidence="2 3">
    <name type="scientific">Platanthera guangdongensis</name>
    <dbReference type="NCBI Taxonomy" id="2320717"/>
    <lineage>
        <taxon>Eukaryota</taxon>
        <taxon>Viridiplantae</taxon>
        <taxon>Streptophyta</taxon>
        <taxon>Embryophyta</taxon>
        <taxon>Tracheophyta</taxon>
        <taxon>Spermatophyta</taxon>
        <taxon>Magnoliopsida</taxon>
        <taxon>Liliopsida</taxon>
        <taxon>Asparagales</taxon>
        <taxon>Orchidaceae</taxon>
        <taxon>Orchidoideae</taxon>
        <taxon>Orchideae</taxon>
        <taxon>Orchidinae</taxon>
        <taxon>Platanthera</taxon>
    </lineage>
</organism>
<sequence>MQPVPLLFWNSQNSSTCIGDKKSSFPVLIGFSRPLPLYRHMHQLAEVFFPVLIGFSRPPPLYPDTGGSLPKFGDWDPNDPTSAENFTARFNKAKDEKKTGHIDDQGSNSPANELSGKHELIIRLVSVLTCMVSYNHCFYILSLQCPHNHFLQLPAVPDDLRQALFFPSILDGLSPHSQPCRLPFHSPSSHPLQPPSPLLFIHSLAQTSFTNRWPQAASSPVEHLRSRQRNRRLFPSMRVALGS</sequence>
<accession>A0ABR2MK49</accession>
<dbReference type="PANTHER" id="PTHR33159">
    <property type="entry name" value="RPM1-INTERACTING PROTEIN 4 (RIN4) FAMILY PROTEIN"/>
    <property type="match status" value="1"/>
</dbReference>
<dbReference type="Proteomes" id="UP001412067">
    <property type="component" value="Unassembled WGS sequence"/>
</dbReference>
<dbReference type="InterPro" id="IPR008700">
    <property type="entry name" value="TypeIII_avirulence_cleave"/>
</dbReference>